<gene>
    <name evidence="10" type="ORF">NQ318_022119</name>
</gene>
<sequence length="216" mass="24437">MMHGFELRQQEDIKASSKRKVNAVHAAPSSTIPDQPPQTEVTSVLSNIFGVLCGVLCKDTPLAEIIPAPTQTAPLNTSFVEVGLEGFSKDICRSMVAMLDADRSGRLGYHEFKKLWIAIRTWKNAWLMYDIDRSGTFSGFELREALNSAGYRLNTHVLNILMHRFGNKRGEIHFDDFMMCAIKLKTMIDLFMEKDKLGTDSATFSMEEWLECTLYS</sequence>
<evidence type="ECO:0000256" key="7">
    <source>
        <dbReference type="ARBA" id="ARBA00023136"/>
    </source>
</evidence>
<dbReference type="GO" id="GO:0012505">
    <property type="term" value="C:endomembrane system"/>
    <property type="evidence" value="ECO:0007669"/>
    <property type="project" value="UniProtKB-SubCell"/>
</dbReference>
<dbReference type="PANTHER" id="PTHR46735">
    <property type="entry name" value="CALPAIN, SMALL SUBUNIT 1 A-RELATED"/>
    <property type="match status" value="1"/>
</dbReference>
<evidence type="ECO:0000259" key="9">
    <source>
        <dbReference type="PROSITE" id="PS50222"/>
    </source>
</evidence>
<dbReference type="InterPro" id="IPR011992">
    <property type="entry name" value="EF-hand-dom_pair"/>
</dbReference>
<keyword evidence="4" id="KW-0479">Metal-binding</keyword>
<evidence type="ECO:0000313" key="10">
    <source>
        <dbReference type="EMBL" id="KAJ8959428.1"/>
    </source>
</evidence>
<reference evidence="10" key="1">
    <citation type="journal article" date="2023" name="Insect Mol. Biol.">
        <title>Genome sequencing provides insights into the evolution of gene families encoding plant cell wall-degrading enzymes in longhorned beetles.</title>
        <authorList>
            <person name="Shin N.R."/>
            <person name="Okamura Y."/>
            <person name="Kirsch R."/>
            <person name="Pauchet Y."/>
        </authorList>
    </citation>
    <scope>NUCLEOTIDE SEQUENCE</scope>
    <source>
        <strain evidence="10">AMC_N1</strain>
    </source>
</reference>
<comment type="caution">
    <text evidence="10">The sequence shown here is derived from an EMBL/GenBank/DDBJ whole genome shotgun (WGS) entry which is preliminary data.</text>
</comment>
<evidence type="ECO:0000256" key="8">
    <source>
        <dbReference type="SAM" id="MobiDB-lite"/>
    </source>
</evidence>
<dbReference type="CDD" id="cd16196">
    <property type="entry name" value="EFh_PEF_CalpA_B"/>
    <property type="match status" value="1"/>
</dbReference>
<dbReference type="Gene3D" id="1.10.238.10">
    <property type="entry name" value="EF-hand"/>
    <property type="match status" value="1"/>
</dbReference>
<dbReference type="GO" id="GO:0005509">
    <property type="term" value="F:calcium ion binding"/>
    <property type="evidence" value="ECO:0007669"/>
    <property type="project" value="InterPro"/>
</dbReference>
<feature type="domain" description="EF-hand" evidence="9">
    <location>
        <begin position="117"/>
        <end position="152"/>
    </location>
</feature>
<feature type="compositionally biased region" description="Basic and acidic residues" evidence="8">
    <location>
        <begin position="1"/>
        <end position="15"/>
    </location>
</feature>
<keyword evidence="3" id="KW-0963">Cytoplasm</keyword>
<evidence type="ECO:0000256" key="2">
    <source>
        <dbReference type="ARBA" id="ARBA00004496"/>
    </source>
</evidence>
<proteinExistence type="predicted"/>
<dbReference type="PANTHER" id="PTHR46735:SF3">
    <property type="entry name" value="CALPAIN SMALL SUBUNIT 1-RELATED"/>
    <property type="match status" value="1"/>
</dbReference>
<keyword evidence="11" id="KW-1185">Reference proteome</keyword>
<dbReference type="SUPFAM" id="SSF47473">
    <property type="entry name" value="EF-hand"/>
    <property type="match status" value="1"/>
</dbReference>
<evidence type="ECO:0000256" key="3">
    <source>
        <dbReference type="ARBA" id="ARBA00022490"/>
    </source>
</evidence>
<feature type="region of interest" description="Disordered" evidence="8">
    <location>
        <begin position="1"/>
        <end position="20"/>
    </location>
</feature>
<evidence type="ECO:0000256" key="5">
    <source>
        <dbReference type="ARBA" id="ARBA00022737"/>
    </source>
</evidence>
<name>A0AAV8Z7C1_9CUCU</name>
<comment type="subcellular location">
    <subcellularLocation>
        <location evidence="2">Cytoplasm</location>
    </subcellularLocation>
    <subcellularLocation>
        <location evidence="1">Endomembrane system</location>
    </subcellularLocation>
</comment>
<dbReference type="GO" id="GO:0005737">
    <property type="term" value="C:cytoplasm"/>
    <property type="evidence" value="ECO:0007669"/>
    <property type="project" value="UniProtKB-SubCell"/>
</dbReference>
<organism evidence="10 11">
    <name type="scientific">Aromia moschata</name>
    <dbReference type="NCBI Taxonomy" id="1265417"/>
    <lineage>
        <taxon>Eukaryota</taxon>
        <taxon>Metazoa</taxon>
        <taxon>Ecdysozoa</taxon>
        <taxon>Arthropoda</taxon>
        <taxon>Hexapoda</taxon>
        <taxon>Insecta</taxon>
        <taxon>Pterygota</taxon>
        <taxon>Neoptera</taxon>
        <taxon>Endopterygota</taxon>
        <taxon>Coleoptera</taxon>
        <taxon>Polyphaga</taxon>
        <taxon>Cucujiformia</taxon>
        <taxon>Chrysomeloidea</taxon>
        <taxon>Cerambycidae</taxon>
        <taxon>Cerambycinae</taxon>
        <taxon>Callichromatini</taxon>
        <taxon>Aromia</taxon>
    </lineage>
</organism>
<accession>A0AAV8Z7C1</accession>
<dbReference type="AlphaFoldDB" id="A0AAV8Z7C1"/>
<dbReference type="SMART" id="SM00054">
    <property type="entry name" value="EFh"/>
    <property type="match status" value="2"/>
</dbReference>
<evidence type="ECO:0000256" key="1">
    <source>
        <dbReference type="ARBA" id="ARBA00004308"/>
    </source>
</evidence>
<evidence type="ECO:0000313" key="11">
    <source>
        <dbReference type="Proteomes" id="UP001162162"/>
    </source>
</evidence>
<dbReference type="EMBL" id="JAPWTK010000013">
    <property type="protein sequence ID" value="KAJ8959428.1"/>
    <property type="molecule type" value="Genomic_DNA"/>
</dbReference>
<keyword evidence="7" id="KW-0472">Membrane</keyword>
<dbReference type="Proteomes" id="UP001162162">
    <property type="component" value="Unassembled WGS sequence"/>
</dbReference>
<dbReference type="PROSITE" id="PS50222">
    <property type="entry name" value="EF_HAND_2"/>
    <property type="match status" value="1"/>
</dbReference>
<keyword evidence="5" id="KW-0677">Repeat</keyword>
<protein>
    <recommendedName>
        <fullName evidence="9">EF-hand domain-containing protein</fullName>
    </recommendedName>
</protein>
<dbReference type="InterPro" id="IPR002048">
    <property type="entry name" value="EF_hand_dom"/>
</dbReference>
<evidence type="ECO:0000256" key="6">
    <source>
        <dbReference type="ARBA" id="ARBA00022837"/>
    </source>
</evidence>
<keyword evidence="6" id="KW-0106">Calcium</keyword>
<evidence type="ECO:0000256" key="4">
    <source>
        <dbReference type="ARBA" id="ARBA00022723"/>
    </source>
</evidence>